<accession>A0A2R6XZS1</accession>
<dbReference type="EMBL" id="PEBX01000063">
    <property type="protein sequence ID" value="PTQ55892.1"/>
    <property type="molecule type" value="Genomic_DNA"/>
</dbReference>
<proteinExistence type="predicted"/>
<evidence type="ECO:0000313" key="2">
    <source>
        <dbReference type="Proteomes" id="UP000244338"/>
    </source>
</evidence>
<dbReference type="Proteomes" id="UP000244338">
    <property type="component" value="Unassembled WGS sequence"/>
</dbReference>
<comment type="caution">
    <text evidence="1">The sequence shown here is derived from an EMBL/GenBank/DDBJ whole genome shotgun (WGS) entry which is preliminary data.</text>
</comment>
<evidence type="ECO:0000313" key="1">
    <source>
        <dbReference type="EMBL" id="PTQ55892.1"/>
    </source>
</evidence>
<name>A0A2R6XZS1_9BACL</name>
<sequence>MKLFAWNEIQTLGDLERLRLMLDSMPDEALMRTLECRLGKGRDADPVRAI</sequence>
<reference evidence="2" key="1">
    <citation type="journal article" date="2018" name="Sci. Rep.">
        <title>Lignite coal burning seam in the remote Altai Mountains harbors a hydrogen-driven thermophilic microbial community.</title>
        <authorList>
            <person name="Kadnikov V.V."/>
            <person name="Mardanov A.V."/>
            <person name="Ivasenko D.A."/>
            <person name="Antsiferov D.V."/>
            <person name="Beletsky A.V."/>
            <person name="Karnachuk O.V."/>
            <person name="Ravin N.V."/>
        </authorList>
    </citation>
    <scope>NUCLEOTIDE SEQUENCE [LARGE SCALE GENOMIC DNA]</scope>
</reference>
<gene>
    <name evidence="1" type="ORF">BSOLF_1238</name>
</gene>
<protein>
    <submittedName>
        <fullName evidence="1">Mobile element protein</fullName>
    </submittedName>
</protein>
<organism evidence="1 2">
    <name type="scientific">Candidatus Carbonibacillus altaicus</name>
    <dbReference type="NCBI Taxonomy" id="2163959"/>
    <lineage>
        <taxon>Bacteria</taxon>
        <taxon>Bacillati</taxon>
        <taxon>Bacillota</taxon>
        <taxon>Bacilli</taxon>
        <taxon>Bacillales</taxon>
        <taxon>Candidatus Carbonibacillus</taxon>
    </lineage>
</organism>
<dbReference type="AlphaFoldDB" id="A0A2R6XZS1"/>